<evidence type="ECO:0000313" key="3">
    <source>
        <dbReference type="Proteomes" id="UP000035212"/>
    </source>
</evidence>
<organism evidence="2 3">
    <name type="scientific">Pseudomonas chlororaphis</name>
    <dbReference type="NCBI Taxonomy" id="587753"/>
    <lineage>
        <taxon>Bacteria</taxon>
        <taxon>Pseudomonadati</taxon>
        <taxon>Pseudomonadota</taxon>
        <taxon>Gammaproteobacteria</taxon>
        <taxon>Pseudomonadales</taxon>
        <taxon>Pseudomonadaceae</taxon>
        <taxon>Pseudomonas</taxon>
    </lineage>
</organism>
<dbReference type="EMBL" id="CP011020">
    <property type="protein sequence ID" value="AKK01098.1"/>
    <property type="molecule type" value="Genomic_DNA"/>
</dbReference>
<sequence>MYQVIGITKTLGYFATTCLVVFLFLHYNDMSELLSGPLTDLRRPVGSAVGIGAAVFYVLGQTPVFVWLCRLPFVRKLLPPIDGEWNMKLQSNWGIMQKWLGQRDGTELYVVQGKVRIKARLFSVKMEFTSDIPYSESKTISVSVRPSDQVGILELNYMYINYTQVPVATDTNVHTGAARVFVKESGDDFVMDGTYFTDRKWTEGLNTAGQVTFTRSNAT</sequence>
<gene>
    <name evidence="2" type="ORF">VM99_24665</name>
</gene>
<keyword evidence="1" id="KW-1133">Transmembrane helix</keyword>
<feature type="transmembrane region" description="Helical" evidence="1">
    <location>
        <begin position="48"/>
        <end position="69"/>
    </location>
</feature>
<reference evidence="2 3" key="1">
    <citation type="journal article" date="2015" name="Stand. Genomic Sci.">
        <title>Complete genome of Pseudomonas chlororaphis strain UFB2, a soil bacterium with antibacterial activity against bacterial canker pathogen of tomato.</title>
        <authorList>
            <person name="Deng P."/>
            <person name="Wang X."/>
            <person name="Baird S.M."/>
            <person name="Lu S.E."/>
        </authorList>
    </citation>
    <scope>NUCLEOTIDE SEQUENCE [LARGE SCALE GENOMIC DNA]</scope>
    <source>
        <strain evidence="2 3">UFB2</strain>
    </source>
</reference>
<evidence type="ECO:0000313" key="2">
    <source>
        <dbReference type="EMBL" id="AKK01098.1"/>
    </source>
</evidence>
<keyword evidence="1" id="KW-0472">Membrane</keyword>
<name>A0A0G3GNF6_9PSED</name>
<protein>
    <submittedName>
        <fullName evidence="2">Uncharacterized protein</fullName>
    </submittedName>
</protein>
<feature type="transmembrane region" description="Helical" evidence="1">
    <location>
        <begin position="12"/>
        <end position="28"/>
    </location>
</feature>
<dbReference type="Proteomes" id="UP000035212">
    <property type="component" value="Chromosome"/>
</dbReference>
<evidence type="ECO:0000256" key="1">
    <source>
        <dbReference type="SAM" id="Phobius"/>
    </source>
</evidence>
<dbReference type="AlphaFoldDB" id="A0A0G3GNF6"/>
<keyword evidence="1" id="KW-0812">Transmembrane</keyword>
<reference evidence="3" key="2">
    <citation type="submission" date="2015-03" db="EMBL/GenBank/DDBJ databases">
        <authorList>
            <person name="Deng P."/>
            <person name="Lu S."/>
        </authorList>
    </citation>
    <scope>NUCLEOTIDE SEQUENCE [LARGE SCALE GENOMIC DNA]</scope>
    <source>
        <strain evidence="3">UFB2</strain>
    </source>
</reference>
<accession>A0A0G3GNF6</accession>
<dbReference type="PATRIC" id="fig|587753.11.peg.5064"/>
<proteinExistence type="predicted"/>